<organism>
    <name type="scientific">Physcomitrium patens</name>
    <name type="common">Spreading-leaved earth moss</name>
    <name type="synonym">Physcomitrella patens</name>
    <dbReference type="NCBI Taxonomy" id="3218"/>
    <lineage>
        <taxon>Eukaryota</taxon>
        <taxon>Viridiplantae</taxon>
        <taxon>Streptophyta</taxon>
        <taxon>Embryophyta</taxon>
        <taxon>Bryophyta</taxon>
        <taxon>Bryophytina</taxon>
        <taxon>Bryopsida</taxon>
        <taxon>Funariidae</taxon>
        <taxon>Funariales</taxon>
        <taxon>Funariaceae</taxon>
        <taxon>Physcomitrium</taxon>
    </lineage>
</organism>
<name>A9U6W3_PHYPA</name>
<protein>
    <submittedName>
        <fullName evidence="2">Predicted protein</fullName>
    </submittedName>
</protein>
<proteinExistence type="predicted"/>
<accession>A9U6W3</accession>
<keyword evidence="1" id="KW-0812">Transmembrane</keyword>
<dbReference type="HOGENOM" id="CLU_1258976_0_0_1"/>
<evidence type="ECO:0000256" key="1">
    <source>
        <dbReference type="SAM" id="Phobius"/>
    </source>
</evidence>
<sequence>MAAAVWRSGLYFSTDLYPVWLGFGLFCAGTGGWGLYQLCRGQPAEGPMLAGVAEASPLAGWVLCSPFLMMLLYAVHGATGSVSVLGDGNQALRWALLAYAPHHPGLLWALADNAGQRGDAGAAIYWTGAALRQDKYNAGERTRSLECLLQLARAEYTAGHETEARRIARFGFGLYHDYARAAEDTRLRVIRNDREFALTFEAREWGRQLAALSGVRARWTVLFLAALKWGTAVMSPAAPMVRVAPMAVRWADQALPAVSVTERAAEPARIQLPQFGELRTDFFVPPVALHLAVAPVFMNP</sequence>
<feature type="transmembrane region" description="Helical" evidence="1">
    <location>
        <begin position="16"/>
        <end position="36"/>
    </location>
</feature>
<evidence type="ECO:0000313" key="2">
    <source>
        <dbReference type="EMBL" id="EDQ48590.1"/>
    </source>
</evidence>
<feature type="transmembrane region" description="Helical" evidence="1">
    <location>
        <begin position="48"/>
        <end position="75"/>
    </location>
</feature>
<dbReference type="AlphaFoldDB" id="A9U6W3"/>
<dbReference type="EMBL" id="DS546234">
    <property type="protein sequence ID" value="EDQ48590.1"/>
    <property type="molecule type" value="Genomic_DNA"/>
</dbReference>
<keyword evidence="1" id="KW-1133">Transmembrane helix</keyword>
<reference evidence="2" key="1">
    <citation type="journal article" date="2008" name="Science">
        <title>The Physcomitrella genome reveals evolutionary insights into the conquest of land by plants.</title>
        <authorList>
            <person name="Rensing S."/>
            <person name="Lang D."/>
            <person name="Zimmer A."/>
            <person name="Terry A."/>
            <person name="Salamov A."/>
            <person name="Shapiro H."/>
            <person name="Nishiyama T."/>
            <person name="Perroud P.-F."/>
            <person name="Lindquist E."/>
            <person name="Kamisugi Y."/>
            <person name="Tanahashi T."/>
            <person name="Sakakibara K."/>
            <person name="Fujita T."/>
            <person name="Oishi K."/>
            <person name="Shin-I T."/>
            <person name="Kuroki Y."/>
            <person name="Toyoda A."/>
            <person name="Suzuki Y."/>
            <person name="Hashimoto A."/>
            <person name="Yamaguchi K."/>
            <person name="Sugano A."/>
            <person name="Kohara Y."/>
            <person name="Fujiyama A."/>
            <person name="Anterola A."/>
            <person name="Aoki S."/>
            <person name="Ashton N."/>
            <person name="Barbazuk W.B."/>
            <person name="Barker E."/>
            <person name="Bennetzen J."/>
            <person name="Bezanilla M."/>
            <person name="Blankenship R."/>
            <person name="Cho S.H."/>
            <person name="Dutcher S."/>
            <person name="Estelle M."/>
            <person name="Fawcett J.A."/>
            <person name="Gundlach H."/>
            <person name="Hanada K."/>
            <person name="Heyl A."/>
            <person name="Hicks K.A."/>
            <person name="Hugh J."/>
            <person name="Lohr M."/>
            <person name="Mayer K."/>
            <person name="Melkozernov A."/>
            <person name="Murata T."/>
            <person name="Nelson D."/>
            <person name="Pils B."/>
            <person name="Prigge M."/>
            <person name="Reiss B."/>
            <person name="Renner T."/>
            <person name="Rombauts S."/>
            <person name="Rushton P."/>
            <person name="Sanderfoot A."/>
            <person name="Schween G."/>
            <person name="Shiu S.-H."/>
            <person name="Stueber K."/>
            <person name="Theodoulou F.L."/>
            <person name="Tu H."/>
            <person name="Van de Peer Y."/>
            <person name="Verrier P.J."/>
            <person name="Waters E."/>
            <person name="Wood A."/>
            <person name="Yang L."/>
            <person name="Cove D."/>
            <person name="Cuming A."/>
            <person name="Hasebe M."/>
            <person name="Lucas S."/>
            <person name="Mishler D.B."/>
            <person name="Reski R."/>
            <person name="Grigoriev I."/>
            <person name="Quatrano R.S."/>
            <person name="Boore J.L."/>
        </authorList>
    </citation>
    <scope>NUCLEOTIDE SEQUENCE [LARGE SCALE GENOMIC DNA]</scope>
</reference>
<keyword evidence="1" id="KW-0472">Membrane</keyword>
<gene>
    <name evidence="2" type="ORF">PHYPADRAFT_103572</name>
</gene>